<feature type="binding site" evidence="1">
    <location>
        <position position="112"/>
    </location>
    <ligand>
        <name>Mn(2+)</name>
        <dbReference type="ChEBI" id="CHEBI:29035"/>
        <label>2</label>
    </ligand>
</feature>
<dbReference type="Proteomes" id="UP000184206">
    <property type="component" value="Unassembled WGS sequence"/>
</dbReference>
<dbReference type="Pfam" id="PF01546">
    <property type="entry name" value="Peptidase_M20"/>
    <property type="match status" value="1"/>
</dbReference>
<keyword evidence="1" id="KW-0479">Metal-binding</keyword>
<dbReference type="InterPro" id="IPR017439">
    <property type="entry name" value="Amidohydrolase"/>
</dbReference>
<dbReference type="InterPro" id="IPR036264">
    <property type="entry name" value="Bact_exopeptidase_dim_dom"/>
</dbReference>
<dbReference type="GO" id="GO:0046872">
    <property type="term" value="F:metal ion binding"/>
    <property type="evidence" value="ECO:0007669"/>
    <property type="project" value="UniProtKB-KW"/>
</dbReference>
<name>A0A1M7BVW6_9BACL</name>
<dbReference type="SUPFAM" id="SSF55031">
    <property type="entry name" value="Bacterial exopeptidase dimerisation domain"/>
    <property type="match status" value="1"/>
</dbReference>
<evidence type="ECO:0000256" key="1">
    <source>
        <dbReference type="PIRSR" id="PIRSR005962-1"/>
    </source>
</evidence>
<proteinExistence type="predicted"/>
<dbReference type="AlphaFoldDB" id="A0A1M7BVW6"/>
<dbReference type="PANTHER" id="PTHR11014:SF63">
    <property type="entry name" value="METALLOPEPTIDASE, PUTATIVE (AFU_ORTHOLOGUE AFUA_6G09600)-RELATED"/>
    <property type="match status" value="1"/>
</dbReference>
<gene>
    <name evidence="3" type="ORF">SAMN02745189_00607</name>
</gene>
<dbReference type="SUPFAM" id="SSF53187">
    <property type="entry name" value="Zn-dependent exopeptidases"/>
    <property type="match status" value="1"/>
</dbReference>
<feature type="domain" description="Peptidase M20 dimerisation" evidence="2">
    <location>
        <begin position="190"/>
        <end position="288"/>
    </location>
</feature>
<accession>A0A1M7BVW6</accession>
<dbReference type="PIRSF" id="PIRSF005962">
    <property type="entry name" value="Pept_M20D_amidohydro"/>
    <property type="match status" value="1"/>
</dbReference>
<dbReference type="NCBIfam" id="TIGR01891">
    <property type="entry name" value="amidohydrolases"/>
    <property type="match status" value="1"/>
</dbReference>
<keyword evidence="1" id="KW-0464">Manganese</keyword>
<comment type="cofactor">
    <cofactor evidence="1">
        <name>Mn(2+)</name>
        <dbReference type="ChEBI" id="CHEBI:29035"/>
    </cofactor>
    <text evidence="1">The Mn(2+) ion enhances activity.</text>
</comment>
<evidence type="ECO:0000313" key="3">
    <source>
        <dbReference type="EMBL" id="SHL59006.1"/>
    </source>
</evidence>
<protein>
    <submittedName>
        <fullName evidence="3">Amidohydrolase</fullName>
    </submittedName>
</protein>
<keyword evidence="4" id="KW-1185">Reference proteome</keyword>
<feature type="binding site" evidence="1">
    <location>
        <position position="146"/>
    </location>
    <ligand>
        <name>Mn(2+)</name>
        <dbReference type="ChEBI" id="CHEBI:29035"/>
        <label>2</label>
    </ligand>
</feature>
<feature type="binding site" evidence="1">
    <location>
        <position position="110"/>
    </location>
    <ligand>
        <name>Mn(2+)</name>
        <dbReference type="ChEBI" id="CHEBI:29035"/>
        <label>2</label>
    </ligand>
</feature>
<keyword evidence="3" id="KW-0378">Hydrolase</keyword>
<sequence>MFETEGESLKCAGNVESYVLGIQRDLHAHPEVSGEERRTISLITGELGKMGLSYEVIPNGGILSIIEGAQPGRSLVLRADIDALPMQEDEHNLKMKKTVISKYDEAAHLCGHDGHTAMLLGAAKNLVENKDKIHGRVILAFEQGEEDGRGIVGILGRILQIGADGVWGIHLKADIPSGKISVDPGPRMAGAFMFDVKINGNGGHGARPDLADTPIDVFTDFYNQLKSMRMNTLDPFKAITFSMGSVNAGSNHNIIPDSLNFKGTFRYLHYEQGLAAERAFKEKLKSIAELHNCTYEYIAEPFAMDLAVYNQEECAAIAAEAVKKSLGQNVIYNYAAWMASEPFAFYQKYLPGVFAFVGIGNEEKGTGADHHHSKFELDEDVLKLGVAVTLQYTVDFLKSDKDITFEAEEMDVKTLAEKAGIKVYEQEGS</sequence>
<dbReference type="Gene3D" id="3.40.630.10">
    <property type="entry name" value="Zn peptidases"/>
    <property type="match status" value="1"/>
</dbReference>
<dbReference type="Gene3D" id="3.30.70.360">
    <property type="match status" value="1"/>
</dbReference>
<dbReference type="GO" id="GO:0016787">
    <property type="term" value="F:hydrolase activity"/>
    <property type="evidence" value="ECO:0007669"/>
    <property type="project" value="UniProtKB-KW"/>
</dbReference>
<dbReference type="RefSeq" id="WP_072708130.1">
    <property type="nucleotide sequence ID" value="NZ_FRCF01000002.1"/>
</dbReference>
<dbReference type="STRING" id="1123231.SAMN02745189_00607"/>
<feature type="binding site" evidence="1">
    <location>
        <position position="371"/>
    </location>
    <ligand>
        <name>Mn(2+)</name>
        <dbReference type="ChEBI" id="CHEBI:29035"/>
        <label>2</label>
    </ligand>
</feature>
<reference evidence="3 4" key="1">
    <citation type="submission" date="2016-11" db="EMBL/GenBank/DDBJ databases">
        <authorList>
            <person name="Jaros S."/>
            <person name="Januszkiewicz K."/>
            <person name="Wedrychowicz H."/>
        </authorList>
    </citation>
    <scope>NUCLEOTIDE SEQUENCE [LARGE SCALE GENOMIC DNA]</scope>
    <source>
        <strain evidence="3 4">DSM 16010</strain>
    </source>
</reference>
<dbReference type="InterPro" id="IPR002933">
    <property type="entry name" value="Peptidase_M20"/>
</dbReference>
<dbReference type="Pfam" id="PF07687">
    <property type="entry name" value="M20_dimer"/>
    <property type="match status" value="1"/>
</dbReference>
<feature type="binding site" evidence="1">
    <location>
        <position position="170"/>
    </location>
    <ligand>
        <name>Mn(2+)</name>
        <dbReference type="ChEBI" id="CHEBI:29035"/>
        <label>2</label>
    </ligand>
</feature>
<evidence type="ECO:0000313" key="4">
    <source>
        <dbReference type="Proteomes" id="UP000184206"/>
    </source>
</evidence>
<organism evidence="3 4">
    <name type="scientific">Lacicoccus alkaliphilus DSM 16010</name>
    <dbReference type="NCBI Taxonomy" id="1123231"/>
    <lineage>
        <taxon>Bacteria</taxon>
        <taxon>Bacillati</taxon>
        <taxon>Bacillota</taxon>
        <taxon>Bacilli</taxon>
        <taxon>Bacillales</taxon>
        <taxon>Salinicoccaceae</taxon>
        <taxon>Lacicoccus</taxon>
    </lineage>
</organism>
<evidence type="ECO:0000259" key="2">
    <source>
        <dbReference type="Pfam" id="PF07687"/>
    </source>
</evidence>
<dbReference type="EMBL" id="FRCF01000002">
    <property type="protein sequence ID" value="SHL59006.1"/>
    <property type="molecule type" value="Genomic_DNA"/>
</dbReference>
<dbReference type="InterPro" id="IPR011650">
    <property type="entry name" value="Peptidase_M20_dimer"/>
</dbReference>
<dbReference type="PANTHER" id="PTHR11014">
    <property type="entry name" value="PEPTIDASE M20 FAMILY MEMBER"/>
    <property type="match status" value="1"/>
</dbReference>